<reference evidence="2 3" key="1">
    <citation type="submission" date="2019-03" db="EMBL/GenBank/DDBJ databases">
        <title>Genomic Encyclopedia of Type Strains, Phase IV (KMG-IV): sequencing the most valuable type-strain genomes for metagenomic binning, comparative biology and taxonomic classification.</title>
        <authorList>
            <person name="Goeker M."/>
        </authorList>
    </citation>
    <scope>NUCLEOTIDE SEQUENCE [LARGE SCALE GENOMIC DNA]</scope>
    <source>
        <strain evidence="2 3">DSM 17474</strain>
    </source>
</reference>
<keyword evidence="3" id="KW-1185">Reference proteome</keyword>
<dbReference type="Proteomes" id="UP000294721">
    <property type="component" value="Unassembled WGS sequence"/>
</dbReference>
<gene>
    <name evidence="2" type="ORF">EV680_10539</name>
</gene>
<feature type="transmembrane region" description="Helical" evidence="1">
    <location>
        <begin position="6"/>
        <end position="23"/>
    </location>
</feature>
<sequence>MMKNIVFGVLLFGCIYAIVLFVGKRRQARNDGRRD</sequence>
<evidence type="ECO:0000313" key="2">
    <source>
        <dbReference type="EMBL" id="TCP07917.1"/>
    </source>
</evidence>
<dbReference type="EMBL" id="SLXE01000005">
    <property type="protein sequence ID" value="TCP07917.1"/>
    <property type="molecule type" value="Genomic_DNA"/>
</dbReference>
<proteinExistence type="predicted"/>
<evidence type="ECO:0000256" key="1">
    <source>
        <dbReference type="SAM" id="Phobius"/>
    </source>
</evidence>
<name>A0ABY2C1D2_9NEIS</name>
<keyword evidence="1" id="KW-0472">Membrane</keyword>
<keyword evidence="1" id="KW-1133">Transmembrane helix</keyword>
<protein>
    <recommendedName>
        <fullName evidence="4">Secreted protein with PEP-CTERM sorting signal</fullName>
    </recommendedName>
</protein>
<evidence type="ECO:0000313" key="3">
    <source>
        <dbReference type="Proteomes" id="UP000294721"/>
    </source>
</evidence>
<keyword evidence="1" id="KW-0812">Transmembrane</keyword>
<accession>A0ABY2C1D2</accession>
<organism evidence="2 3">
    <name type="scientific">Uruburuella suis</name>
    <dbReference type="NCBI Taxonomy" id="252130"/>
    <lineage>
        <taxon>Bacteria</taxon>
        <taxon>Pseudomonadati</taxon>
        <taxon>Pseudomonadota</taxon>
        <taxon>Betaproteobacteria</taxon>
        <taxon>Neisseriales</taxon>
        <taxon>Neisseriaceae</taxon>
        <taxon>Uruburuella</taxon>
    </lineage>
</organism>
<evidence type="ECO:0008006" key="4">
    <source>
        <dbReference type="Google" id="ProtNLM"/>
    </source>
</evidence>
<comment type="caution">
    <text evidence="2">The sequence shown here is derived from an EMBL/GenBank/DDBJ whole genome shotgun (WGS) entry which is preliminary data.</text>
</comment>